<keyword evidence="10" id="KW-1015">Disulfide bond</keyword>
<feature type="binding site" evidence="14">
    <location>
        <position position="197"/>
    </location>
    <ligand>
        <name>NAD(+)</name>
        <dbReference type="ChEBI" id="CHEBI:57540"/>
    </ligand>
</feature>
<dbReference type="InterPro" id="IPR036188">
    <property type="entry name" value="FAD/NAD-bd_sf"/>
</dbReference>
<evidence type="ECO:0000256" key="7">
    <source>
        <dbReference type="ARBA" id="ARBA00022827"/>
    </source>
</evidence>
<dbReference type="InterPro" id="IPR023753">
    <property type="entry name" value="FAD/NAD-binding_dom"/>
</dbReference>
<dbReference type="Proteomes" id="UP000029525">
    <property type="component" value="Unassembled WGS sequence"/>
</dbReference>
<dbReference type="PANTHER" id="PTHR22912:SF217">
    <property type="entry name" value="DIHYDROLIPOYL DEHYDROGENASE"/>
    <property type="match status" value="1"/>
</dbReference>
<dbReference type="GO" id="GO:0004148">
    <property type="term" value="F:dihydrolipoyl dehydrogenase (NADH) activity"/>
    <property type="evidence" value="ECO:0007669"/>
    <property type="project" value="UniProtKB-EC"/>
</dbReference>
<dbReference type="EMBL" id="JRNQ01000021">
    <property type="protein sequence ID" value="KGF45049.1"/>
    <property type="molecule type" value="Genomic_DNA"/>
</dbReference>
<feature type="binding site" evidence="14">
    <location>
        <begin position="174"/>
        <end position="181"/>
    </location>
    <ligand>
        <name>NAD(+)</name>
        <dbReference type="ChEBI" id="CHEBI:57540"/>
    </ligand>
</feature>
<evidence type="ECO:0000256" key="4">
    <source>
        <dbReference type="ARBA" id="ARBA00016961"/>
    </source>
</evidence>
<dbReference type="InterPro" id="IPR004099">
    <property type="entry name" value="Pyr_nucl-diS_OxRdtase_dimer"/>
</dbReference>
<reference evidence="19 20" key="1">
    <citation type="submission" date="2014-07" db="EMBL/GenBank/DDBJ databases">
        <authorList>
            <person name="McCorrison J."/>
            <person name="Sanka R."/>
            <person name="Torralba M."/>
            <person name="Gillis M."/>
            <person name="Haft D.H."/>
            <person name="Methe B."/>
            <person name="Sutton G."/>
            <person name="Nelson K.E."/>
        </authorList>
    </citation>
    <scope>NUCLEOTIDE SEQUENCE [LARGE SCALE GENOMIC DNA]</scope>
    <source>
        <strain evidence="19 20">DNF00320</strain>
    </source>
</reference>
<evidence type="ECO:0000256" key="12">
    <source>
        <dbReference type="ARBA" id="ARBA00049187"/>
    </source>
</evidence>
<dbReference type="Pfam" id="PF07992">
    <property type="entry name" value="Pyr_redox_2"/>
    <property type="match status" value="1"/>
</dbReference>
<feature type="binding site" evidence="14">
    <location>
        <begin position="306"/>
        <end position="309"/>
    </location>
    <ligand>
        <name>FAD</name>
        <dbReference type="ChEBI" id="CHEBI:57692"/>
    </ligand>
</feature>
<evidence type="ECO:0000259" key="17">
    <source>
        <dbReference type="Pfam" id="PF02852"/>
    </source>
</evidence>
<comment type="caution">
    <text evidence="19">The sequence shown here is derived from an EMBL/GenBank/DDBJ whole genome shotgun (WGS) entry which is preliminary data.</text>
</comment>
<feature type="binding site" evidence="14">
    <location>
        <position position="50"/>
    </location>
    <ligand>
        <name>FAD</name>
        <dbReference type="ChEBI" id="CHEBI:57692"/>
    </ligand>
</feature>
<accession>A0A096CIA2</accession>
<dbReference type="Pfam" id="PF02852">
    <property type="entry name" value="Pyr_redox_dim"/>
    <property type="match status" value="1"/>
</dbReference>
<comment type="catalytic activity">
    <reaction evidence="12 16">
        <text>N(6)-[(R)-dihydrolipoyl]-L-lysyl-[protein] + NAD(+) = N(6)-[(R)-lipoyl]-L-lysyl-[protein] + NADH + H(+)</text>
        <dbReference type="Rhea" id="RHEA:15045"/>
        <dbReference type="Rhea" id="RHEA-COMP:10474"/>
        <dbReference type="Rhea" id="RHEA-COMP:10475"/>
        <dbReference type="ChEBI" id="CHEBI:15378"/>
        <dbReference type="ChEBI" id="CHEBI:57540"/>
        <dbReference type="ChEBI" id="CHEBI:57945"/>
        <dbReference type="ChEBI" id="CHEBI:83099"/>
        <dbReference type="ChEBI" id="CHEBI:83100"/>
        <dbReference type="EC" id="1.8.1.4"/>
    </reaction>
</comment>
<dbReference type="AlphaFoldDB" id="A0A096CIA2"/>
<keyword evidence="8 16" id="KW-0560">Oxidoreductase</keyword>
<evidence type="ECO:0000256" key="15">
    <source>
        <dbReference type="PIRSR" id="PIRSR000350-4"/>
    </source>
</evidence>
<feature type="binding site" evidence="14">
    <location>
        <begin position="137"/>
        <end position="139"/>
    </location>
    <ligand>
        <name>FAD</name>
        <dbReference type="ChEBI" id="CHEBI:57692"/>
    </ligand>
</feature>
<comment type="miscellaneous">
    <text evidence="16">The active site is a redox-active disulfide bond.</text>
</comment>
<dbReference type="GO" id="GO:0005737">
    <property type="term" value="C:cytoplasm"/>
    <property type="evidence" value="ECO:0007669"/>
    <property type="project" value="UniProtKB-SubCell"/>
</dbReference>
<evidence type="ECO:0000256" key="16">
    <source>
        <dbReference type="RuleBase" id="RU003692"/>
    </source>
</evidence>
<feature type="domain" description="FAD/NAD(P)-binding" evidence="18">
    <location>
        <begin position="5"/>
        <end position="315"/>
    </location>
</feature>
<evidence type="ECO:0000259" key="18">
    <source>
        <dbReference type="Pfam" id="PF07992"/>
    </source>
</evidence>
<keyword evidence="7 14" id="KW-0274">FAD</keyword>
<proteinExistence type="inferred from homology"/>
<dbReference type="PRINTS" id="PR00368">
    <property type="entry name" value="FADPNR"/>
</dbReference>
<dbReference type="GO" id="GO:0050660">
    <property type="term" value="F:flavin adenine dinucleotide binding"/>
    <property type="evidence" value="ECO:0007669"/>
    <property type="project" value="InterPro"/>
</dbReference>
<dbReference type="SUPFAM" id="SSF51905">
    <property type="entry name" value="FAD/NAD(P)-binding domain"/>
    <property type="match status" value="1"/>
</dbReference>
<evidence type="ECO:0000256" key="5">
    <source>
        <dbReference type="ARBA" id="ARBA00022490"/>
    </source>
</evidence>
<keyword evidence="6 16" id="KW-0285">Flavoprotein</keyword>
<comment type="subcellular location">
    <subcellularLocation>
        <location evidence="1">Cytoplasm</location>
    </subcellularLocation>
</comment>
<dbReference type="SUPFAM" id="SSF55424">
    <property type="entry name" value="FAD/NAD-linked reductases, dimerisation (C-terminal) domain"/>
    <property type="match status" value="1"/>
</dbReference>
<dbReference type="PIRSF" id="PIRSF000350">
    <property type="entry name" value="Mercury_reductase_MerA"/>
    <property type="match status" value="1"/>
</dbReference>
<keyword evidence="9 14" id="KW-0520">NAD</keyword>
<dbReference type="GO" id="GO:0006103">
    <property type="term" value="P:2-oxoglutarate metabolic process"/>
    <property type="evidence" value="ECO:0007669"/>
    <property type="project" value="TreeGrafter"/>
</dbReference>
<keyword evidence="11 16" id="KW-0676">Redox-active center</keyword>
<dbReference type="InterPro" id="IPR012999">
    <property type="entry name" value="Pyr_OxRdtase_I_AS"/>
</dbReference>
<dbReference type="Gene3D" id="3.50.50.60">
    <property type="entry name" value="FAD/NAD(P)-binding domain"/>
    <property type="match status" value="2"/>
</dbReference>
<comment type="similarity">
    <text evidence="2 16">Belongs to the class-I pyridine nucleotide-disulfide oxidoreductase family.</text>
</comment>
<dbReference type="InterPro" id="IPR001100">
    <property type="entry name" value="Pyr_nuc-diS_OxRdtase"/>
</dbReference>
<evidence type="ECO:0000256" key="2">
    <source>
        <dbReference type="ARBA" id="ARBA00007532"/>
    </source>
</evidence>
<dbReference type="RefSeq" id="WP_036866607.1">
    <property type="nucleotide sequence ID" value="NZ_JRNQ01000021.1"/>
</dbReference>
<evidence type="ECO:0000256" key="8">
    <source>
        <dbReference type="ARBA" id="ARBA00023002"/>
    </source>
</evidence>
<organism evidence="19 20">
    <name type="scientific">Prevotella bivia DNF00320</name>
    <dbReference type="NCBI Taxonomy" id="1401068"/>
    <lineage>
        <taxon>Bacteria</taxon>
        <taxon>Pseudomonadati</taxon>
        <taxon>Bacteroidota</taxon>
        <taxon>Bacteroidia</taxon>
        <taxon>Bacteroidales</taxon>
        <taxon>Prevotellaceae</taxon>
        <taxon>Prevotella</taxon>
    </lineage>
</organism>
<keyword evidence="14" id="KW-0547">Nucleotide-binding</keyword>
<feature type="active site" description="Proton acceptor" evidence="13">
    <location>
        <position position="435"/>
    </location>
</feature>
<name>A0A096CIA2_9BACT</name>
<feature type="binding site" evidence="14">
    <location>
        <position position="260"/>
    </location>
    <ligand>
        <name>NAD(+)</name>
        <dbReference type="ChEBI" id="CHEBI:57540"/>
    </ligand>
</feature>
<keyword evidence="5" id="KW-0963">Cytoplasm</keyword>
<evidence type="ECO:0000256" key="3">
    <source>
        <dbReference type="ARBA" id="ARBA00012608"/>
    </source>
</evidence>
<dbReference type="PANTHER" id="PTHR22912">
    <property type="entry name" value="DISULFIDE OXIDOREDUCTASE"/>
    <property type="match status" value="1"/>
</dbReference>
<evidence type="ECO:0000256" key="1">
    <source>
        <dbReference type="ARBA" id="ARBA00004496"/>
    </source>
</evidence>
<dbReference type="OrthoDB" id="9800167at2"/>
<evidence type="ECO:0000256" key="10">
    <source>
        <dbReference type="ARBA" id="ARBA00023157"/>
    </source>
</evidence>
<evidence type="ECO:0000256" key="9">
    <source>
        <dbReference type="ARBA" id="ARBA00023027"/>
    </source>
</evidence>
<dbReference type="NCBIfam" id="TIGR01350">
    <property type="entry name" value="lipoamide_DH"/>
    <property type="match status" value="1"/>
</dbReference>
<evidence type="ECO:0000313" key="19">
    <source>
        <dbReference type="EMBL" id="KGF45049.1"/>
    </source>
</evidence>
<evidence type="ECO:0000256" key="11">
    <source>
        <dbReference type="ARBA" id="ARBA00023284"/>
    </source>
</evidence>
<gene>
    <name evidence="19" type="ORF">HMPREF0647_04465</name>
</gene>
<evidence type="ECO:0000256" key="14">
    <source>
        <dbReference type="PIRSR" id="PIRSR000350-3"/>
    </source>
</evidence>
<dbReference type="Gene3D" id="3.30.390.30">
    <property type="match status" value="1"/>
</dbReference>
<feature type="binding site" evidence="14">
    <location>
        <position position="300"/>
    </location>
    <ligand>
        <name>FAD</name>
        <dbReference type="ChEBI" id="CHEBI:57692"/>
    </ligand>
</feature>
<dbReference type="PRINTS" id="PR00411">
    <property type="entry name" value="PNDRDTASEI"/>
</dbReference>
<evidence type="ECO:0000313" key="20">
    <source>
        <dbReference type="Proteomes" id="UP000029525"/>
    </source>
</evidence>
<feature type="domain" description="Pyridine nucleotide-disulphide oxidoreductase dimerisation" evidence="17">
    <location>
        <begin position="334"/>
        <end position="445"/>
    </location>
</feature>
<evidence type="ECO:0000256" key="13">
    <source>
        <dbReference type="PIRSR" id="PIRSR000350-2"/>
    </source>
</evidence>
<evidence type="ECO:0000256" key="6">
    <source>
        <dbReference type="ARBA" id="ARBA00022630"/>
    </source>
</evidence>
<dbReference type="InterPro" id="IPR006258">
    <property type="entry name" value="Lipoamide_DH"/>
</dbReference>
<dbReference type="PROSITE" id="PS00076">
    <property type="entry name" value="PYRIDINE_REDOX_1"/>
    <property type="match status" value="1"/>
</dbReference>
<sequence length="456" mass="49510">MIKTDLIIIGAGPGGYHTAYHATKEGLTVAIFEDREVGGTCLNSGCIPTKTYCHFAEVVDSSRECAEFGLDNLKFDINFSKIHNRKNEVVSQLRSGIDMLMQAPGITFVKGKASFKDTQTIICNNEEYQAKHIIIATGSHAKMPPIEGINDPSVVTSTELLDIDHIPTKLCIVGAGVIGMEFAAAFSTFGSEVTVIEFLKECLPPIDSDIAKRLRKQLEKKGVKFYLQAGVKRIENGNVTFERKGKEETILADTVLIATGRAANIEGLGLEAAGIEVDRKGIVVDEHFCTNVKNIYAIGDVNGKQMLAHAAEFQGYHVLNQILGHSDHINFQIMPSAVFTNPEIAGVGLTEDQCKEQGLNYKCFKSLYRANGKAVSMNAVDGLVKLITKEVDGKSYVIGCHVLGAHAADLVQEMTTVMNNPQLSISDFNNVIHIHPTLSEILHEAGLIATSNSASF</sequence>
<feature type="disulfide bond" description="Redox-active" evidence="15">
    <location>
        <begin position="41"/>
        <end position="46"/>
    </location>
</feature>
<protein>
    <recommendedName>
        <fullName evidence="4 16">Dihydrolipoyl dehydrogenase</fullName>
        <ecNumber evidence="3 16">1.8.1.4</ecNumber>
    </recommendedName>
</protein>
<dbReference type="EC" id="1.8.1.4" evidence="3 16"/>
<dbReference type="InterPro" id="IPR050151">
    <property type="entry name" value="Class-I_Pyr_Nuc-Dis_Oxidored"/>
</dbReference>
<dbReference type="FunFam" id="3.30.390.30:FF:000001">
    <property type="entry name" value="Dihydrolipoyl dehydrogenase"/>
    <property type="match status" value="1"/>
</dbReference>
<dbReference type="InterPro" id="IPR016156">
    <property type="entry name" value="FAD/NAD-linked_Rdtase_dimer_sf"/>
</dbReference>
<comment type="cofactor">
    <cofactor evidence="14 16">
        <name>FAD</name>
        <dbReference type="ChEBI" id="CHEBI:57692"/>
    </cofactor>
    <text evidence="14 16">Binds 1 FAD per subunit.</text>
</comment>